<dbReference type="Gene3D" id="3.30.420.10">
    <property type="entry name" value="Ribonuclease H-like superfamily/Ribonuclease H"/>
    <property type="match status" value="1"/>
</dbReference>
<evidence type="ECO:0000259" key="4">
    <source>
        <dbReference type="PROSITE" id="PS50822"/>
    </source>
</evidence>
<evidence type="ECO:0000259" key="3">
    <source>
        <dbReference type="PROSITE" id="PS50821"/>
    </source>
</evidence>
<keyword evidence="6" id="KW-1185">Reference proteome</keyword>
<feature type="region of interest" description="Disordered" evidence="2">
    <location>
        <begin position="1"/>
        <end position="75"/>
    </location>
</feature>
<dbReference type="InterPro" id="IPR032472">
    <property type="entry name" value="ArgoL2"/>
</dbReference>
<dbReference type="InterPro" id="IPR012337">
    <property type="entry name" value="RNaseH-like_sf"/>
</dbReference>
<dbReference type="EMBL" id="JAKWBI020000184">
    <property type="protein sequence ID" value="KAJ2899932.1"/>
    <property type="molecule type" value="Genomic_DNA"/>
</dbReference>
<dbReference type="SUPFAM" id="SSF101690">
    <property type="entry name" value="PAZ domain"/>
    <property type="match status" value="1"/>
</dbReference>
<dbReference type="Gene3D" id="3.40.50.2300">
    <property type="match status" value="1"/>
</dbReference>
<dbReference type="SMART" id="SM00949">
    <property type="entry name" value="PAZ"/>
    <property type="match status" value="1"/>
</dbReference>
<feature type="domain" description="Piwi" evidence="4">
    <location>
        <begin position="638"/>
        <end position="932"/>
    </location>
</feature>
<dbReference type="SMART" id="SM00950">
    <property type="entry name" value="Piwi"/>
    <property type="match status" value="1"/>
</dbReference>
<reference evidence="5" key="1">
    <citation type="submission" date="2022-07" db="EMBL/GenBank/DDBJ databases">
        <title>Draft genome sequence of Zalerion maritima ATCC 34329, a (micro)plastics degrading marine fungus.</title>
        <authorList>
            <person name="Paco A."/>
            <person name="Goncalves M.F.M."/>
            <person name="Rocha-Santos T.A.P."/>
            <person name="Alves A."/>
        </authorList>
    </citation>
    <scope>NUCLEOTIDE SEQUENCE</scope>
    <source>
        <strain evidence="5">ATCC 34329</strain>
    </source>
</reference>
<dbReference type="Pfam" id="PF02170">
    <property type="entry name" value="PAZ"/>
    <property type="match status" value="1"/>
</dbReference>
<dbReference type="Proteomes" id="UP001201980">
    <property type="component" value="Unassembled WGS sequence"/>
</dbReference>
<dbReference type="SUPFAM" id="SSF53098">
    <property type="entry name" value="Ribonuclease H-like"/>
    <property type="match status" value="1"/>
</dbReference>
<dbReference type="Pfam" id="PF16487">
    <property type="entry name" value="ArgoMid"/>
    <property type="match status" value="1"/>
</dbReference>
<dbReference type="Pfam" id="PF16486">
    <property type="entry name" value="ArgoN"/>
    <property type="match status" value="1"/>
</dbReference>
<evidence type="ECO:0000313" key="5">
    <source>
        <dbReference type="EMBL" id="KAJ2899932.1"/>
    </source>
</evidence>
<dbReference type="PANTHER" id="PTHR22891">
    <property type="entry name" value="EUKARYOTIC TRANSLATION INITIATION FACTOR 2C"/>
    <property type="match status" value="1"/>
</dbReference>
<gene>
    <name evidence="5" type="ORF">MKZ38_002731</name>
</gene>
<comment type="caution">
    <text evidence="5">The sequence shown here is derived from an EMBL/GenBank/DDBJ whole genome shotgun (WGS) entry which is preliminary data.</text>
</comment>
<dbReference type="Gene3D" id="2.170.260.10">
    <property type="entry name" value="paz domain"/>
    <property type="match status" value="1"/>
</dbReference>
<dbReference type="Pfam" id="PF08699">
    <property type="entry name" value="ArgoL1"/>
    <property type="match status" value="1"/>
</dbReference>
<dbReference type="CDD" id="cd04657">
    <property type="entry name" value="Piwi_ago-like"/>
    <property type="match status" value="1"/>
</dbReference>
<dbReference type="InterPro" id="IPR045246">
    <property type="entry name" value="Piwi_ago-like"/>
</dbReference>
<accession>A0AAD5RPD6</accession>
<dbReference type="Pfam" id="PF16488">
    <property type="entry name" value="ArgoL2"/>
    <property type="match status" value="1"/>
</dbReference>
<dbReference type="InterPro" id="IPR032474">
    <property type="entry name" value="Argonaute_N"/>
</dbReference>
<dbReference type="InterPro" id="IPR032473">
    <property type="entry name" value="Argonaute_Mid_dom"/>
</dbReference>
<dbReference type="InterPro" id="IPR036397">
    <property type="entry name" value="RNaseH_sf"/>
</dbReference>
<dbReference type="GO" id="GO:0003723">
    <property type="term" value="F:RNA binding"/>
    <property type="evidence" value="ECO:0007669"/>
    <property type="project" value="InterPro"/>
</dbReference>
<proteinExistence type="inferred from homology"/>
<feature type="domain" description="PAZ" evidence="3">
    <location>
        <begin position="366"/>
        <end position="467"/>
    </location>
</feature>
<dbReference type="InterPro" id="IPR003100">
    <property type="entry name" value="PAZ_dom"/>
</dbReference>
<evidence type="ECO:0000313" key="6">
    <source>
        <dbReference type="Proteomes" id="UP001201980"/>
    </source>
</evidence>
<dbReference type="CDD" id="cd02846">
    <property type="entry name" value="PAZ_argonaute_like"/>
    <property type="match status" value="1"/>
</dbReference>
<name>A0AAD5RPD6_9PEZI</name>
<dbReference type="InterPro" id="IPR003165">
    <property type="entry name" value="Piwi"/>
</dbReference>
<feature type="compositionally biased region" description="Basic and acidic residues" evidence="2">
    <location>
        <begin position="64"/>
        <end position="75"/>
    </location>
</feature>
<feature type="compositionally biased region" description="Low complexity" evidence="2">
    <location>
        <begin position="1"/>
        <end position="62"/>
    </location>
</feature>
<evidence type="ECO:0000256" key="1">
    <source>
        <dbReference type="RuleBase" id="RU361178"/>
    </source>
</evidence>
<organism evidence="5 6">
    <name type="scientific">Zalerion maritima</name>
    <dbReference type="NCBI Taxonomy" id="339359"/>
    <lineage>
        <taxon>Eukaryota</taxon>
        <taxon>Fungi</taxon>
        <taxon>Dikarya</taxon>
        <taxon>Ascomycota</taxon>
        <taxon>Pezizomycotina</taxon>
        <taxon>Sordariomycetes</taxon>
        <taxon>Lulworthiomycetidae</taxon>
        <taxon>Lulworthiales</taxon>
        <taxon>Lulworthiaceae</taxon>
        <taxon>Zalerion</taxon>
    </lineage>
</organism>
<dbReference type="Pfam" id="PF02171">
    <property type="entry name" value="Piwi"/>
    <property type="match status" value="1"/>
</dbReference>
<dbReference type="AlphaFoldDB" id="A0AAD5RPD6"/>
<evidence type="ECO:0000256" key="2">
    <source>
        <dbReference type="SAM" id="MobiDB-lite"/>
    </source>
</evidence>
<dbReference type="PROSITE" id="PS50822">
    <property type="entry name" value="PIWI"/>
    <property type="match status" value="1"/>
</dbReference>
<dbReference type="InterPro" id="IPR036085">
    <property type="entry name" value="PAZ_dom_sf"/>
</dbReference>
<sequence>MSSHGSRHGSAQGRSSSRGPGGSSHSRQGSRSSRHGSQYGSQPGTPRPAQAAAAMGQPPFGADPARDPQRLKHEAESEFKKRYANIDLPPEAYAKTALDTPFARRPALNSSGKAVKIEVNQFAVASMGSGAEVHQYDLTLFPEPSKLTFFNMIWKTDTVQKKLHEGNMKRTWIHDGRRLAWSMNKLPGQMEIVVDMDKEKGQRARPGRSNTFTLYIRPATTIRMNILEGYLTGKVAWDASLLECMNLLDHLLRMGPAQRGLLKIRRNFYDPNASTFKFDDMVVGKKGIYAAFTMNGAFGQVPGGRRLMGLAINVDVANTTFWDSTRLLYMMRHVAVAKGPKFLRDKPLEQFHGYWRPVKVMKNGEPHLEPSEHFRQLRILHRVEFSLSHRNNERHKVYKISKFEFDTAYGEVGATANQVTFNYNGKVISIREYFLEKYNTTLDYPNWPVVVTSKQGIFPVEVCHIAPDQRYTFKLTPDQTSKMITFAVTKPPARRNDIMRNVSLLNWGNDRFLKDFGICINSSMTMTEAKLLQNPKIQFGGAIHDPGTSGRWDLRSKKFLTPNSLELSNWAVVSVANIGKDHLTKFYAMFKSIYRGHGGRIKQDPLVKAYNPRLRVEDIIPQIMSDVKTAYGGAYPQLIMIAVPDQLQERYERIKQEFDCTFAVLTQVLLSKNVVACKGQYISNVCMKVNAKLGGATTRVFSQSGTFKVPTLMMGIDVSHPSPGSLYGSSIAAMAMSVDRDATRYVAQCQTNGTRVELLSPNVIREHLYPMIGNWVKAMGGTVPMHIYYLRDGVAHSQFSQLIDTEIKELKSLLEPYCNPMPKFTVVVAQKRHHIRFFPRQNDKVAGDRNGNALPGTLVEKDVTHPFHYDFYLSSHSAIQGTARPTHYHVILDEAGVSVNELHRLLYQQCYQYVRSTTPVSIHPAIYYAHLAGKRGVMHEDINLAKKHKSSEEKFYDEMVKTLKKDEDYYVRKATELTTPSLRPIGSASTPEYAKTFFKGSMWFV</sequence>
<comment type="similarity">
    <text evidence="1">Belongs to the argonaute family.</text>
</comment>
<protein>
    <submittedName>
        <fullName evidence="5">Uncharacterized protein</fullName>
    </submittedName>
</protein>
<dbReference type="InterPro" id="IPR014811">
    <property type="entry name" value="ArgoL1"/>
</dbReference>
<dbReference type="PROSITE" id="PS50821">
    <property type="entry name" value="PAZ"/>
    <property type="match status" value="1"/>
</dbReference>